<dbReference type="Gene3D" id="3.30.70.1050">
    <property type="entry name" value="Trigger factor ribosome-binding domain"/>
    <property type="match status" value="1"/>
</dbReference>
<dbReference type="GO" id="GO:0044183">
    <property type="term" value="F:protein folding chaperone"/>
    <property type="evidence" value="ECO:0007669"/>
    <property type="project" value="TreeGrafter"/>
</dbReference>
<evidence type="ECO:0000256" key="8">
    <source>
        <dbReference type="ARBA" id="ARBA00023235"/>
    </source>
</evidence>
<dbReference type="GO" id="GO:0015031">
    <property type="term" value="P:protein transport"/>
    <property type="evidence" value="ECO:0007669"/>
    <property type="project" value="UniProtKB-UniRule"/>
</dbReference>
<evidence type="ECO:0000256" key="3">
    <source>
        <dbReference type="ARBA" id="ARBA00013194"/>
    </source>
</evidence>
<dbReference type="PANTHER" id="PTHR30560">
    <property type="entry name" value="TRIGGER FACTOR CHAPERONE AND PEPTIDYL-PROLYL CIS/TRANS ISOMERASE"/>
    <property type="match status" value="1"/>
</dbReference>
<comment type="caution">
    <text evidence="15">The sequence shown here is derived from an EMBL/GenBank/DDBJ whole genome shotgun (WGS) entry which is preliminary data.</text>
</comment>
<dbReference type="InterPro" id="IPR008880">
    <property type="entry name" value="Trigger_fac_C"/>
</dbReference>
<evidence type="ECO:0000256" key="12">
    <source>
        <dbReference type="PROSITE-ProRule" id="PRU00277"/>
    </source>
</evidence>
<dbReference type="EC" id="5.2.1.8" evidence="3 11"/>
<dbReference type="STRING" id="1686286.GCA_900092335_02526"/>
<gene>
    <name evidence="11" type="primary">tig</name>
    <name evidence="15" type="ORF">EJK80_07110</name>
</gene>
<dbReference type="InterPro" id="IPR046357">
    <property type="entry name" value="PPIase_dom_sf"/>
</dbReference>
<dbReference type="SUPFAM" id="SSF102735">
    <property type="entry name" value="Trigger factor ribosome-binding domain"/>
    <property type="match status" value="1"/>
</dbReference>
<dbReference type="Gene3D" id="3.10.50.40">
    <property type="match status" value="1"/>
</dbReference>
<keyword evidence="11" id="KW-0963">Cytoplasm</keyword>
<dbReference type="Pfam" id="PF00254">
    <property type="entry name" value="FKBP_C"/>
    <property type="match status" value="1"/>
</dbReference>
<dbReference type="GO" id="GO:0043022">
    <property type="term" value="F:ribosome binding"/>
    <property type="evidence" value="ECO:0007669"/>
    <property type="project" value="TreeGrafter"/>
</dbReference>
<dbReference type="PROSITE" id="PS50059">
    <property type="entry name" value="FKBP_PPIASE"/>
    <property type="match status" value="1"/>
</dbReference>
<dbReference type="GO" id="GO:0005737">
    <property type="term" value="C:cytoplasm"/>
    <property type="evidence" value="ECO:0007669"/>
    <property type="project" value="UniProtKB-SubCell"/>
</dbReference>
<feature type="domain" description="PPIase FKBP-type" evidence="14">
    <location>
        <begin position="162"/>
        <end position="215"/>
    </location>
</feature>
<dbReference type="GO" id="GO:0043335">
    <property type="term" value="P:protein unfolding"/>
    <property type="evidence" value="ECO:0007669"/>
    <property type="project" value="TreeGrafter"/>
</dbReference>
<dbReference type="SUPFAM" id="SSF54534">
    <property type="entry name" value="FKBP-like"/>
    <property type="match status" value="1"/>
</dbReference>
<dbReference type="InterPro" id="IPR036611">
    <property type="entry name" value="Trigger_fac_ribosome-bd_sf"/>
</dbReference>
<proteinExistence type="inferred from homology"/>
<dbReference type="HAMAP" id="MF_00303">
    <property type="entry name" value="Trigger_factor_Tig"/>
    <property type="match status" value="1"/>
</dbReference>
<evidence type="ECO:0000256" key="9">
    <source>
        <dbReference type="ARBA" id="ARBA00023306"/>
    </source>
</evidence>
<dbReference type="SUPFAM" id="SSF109998">
    <property type="entry name" value="Triger factor/SurA peptide-binding domain-like"/>
    <property type="match status" value="1"/>
</dbReference>
<evidence type="ECO:0000256" key="1">
    <source>
        <dbReference type="ARBA" id="ARBA00000971"/>
    </source>
</evidence>
<accession>A0A540R757</accession>
<dbReference type="InterPro" id="IPR027304">
    <property type="entry name" value="Trigger_fact/SurA_dom_sf"/>
</dbReference>
<evidence type="ECO:0000313" key="15">
    <source>
        <dbReference type="EMBL" id="TQE43528.1"/>
    </source>
</evidence>
<dbReference type="InterPro" id="IPR005215">
    <property type="entry name" value="Trig_fac"/>
</dbReference>
<evidence type="ECO:0000259" key="14">
    <source>
        <dbReference type="PROSITE" id="PS50059"/>
    </source>
</evidence>
<dbReference type="AlphaFoldDB" id="A0A540R757"/>
<dbReference type="GO" id="GO:0051083">
    <property type="term" value="P:'de novo' cotranslational protein folding"/>
    <property type="evidence" value="ECO:0007669"/>
    <property type="project" value="TreeGrafter"/>
</dbReference>
<keyword evidence="6 11" id="KW-0697">Rotamase</keyword>
<keyword evidence="7 11" id="KW-0143">Chaperone</keyword>
<dbReference type="GO" id="GO:0003755">
    <property type="term" value="F:peptidyl-prolyl cis-trans isomerase activity"/>
    <property type="evidence" value="ECO:0007669"/>
    <property type="project" value="UniProtKB-UniRule"/>
</dbReference>
<evidence type="ECO:0000256" key="11">
    <source>
        <dbReference type="HAMAP-Rule" id="MF_00303"/>
    </source>
</evidence>
<evidence type="ECO:0000256" key="4">
    <source>
        <dbReference type="ARBA" id="ARBA00016902"/>
    </source>
</evidence>
<comment type="domain">
    <text evidence="11">Consists of 3 domains; the N-terminus binds the ribosome, the middle domain has PPIase activity, while the C-terminus has intrinsic chaperone activity on its own.</text>
</comment>
<comment type="function">
    <text evidence="11">Involved in protein export. Acts as a chaperone by maintaining the newly synthesized protein in an open conformation. Functions as a peptidyl-prolyl cis-trans isomerase.</text>
</comment>
<dbReference type="InterPro" id="IPR001179">
    <property type="entry name" value="PPIase_FKBP_dom"/>
</dbReference>
<dbReference type="PANTHER" id="PTHR30560:SF3">
    <property type="entry name" value="TRIGGER FACTOR-LIKE PROTEIN TIG, CHLOROPLASTIC"/>
    <property type="match status" value="1"/>
</dbReference>
<dbReference type="GeneID" id="79853656"/>
<evidence type="ECO:0000256" key="6">
    <source>
        <dbReference type="ARBA" id="ARBA00023110"/>
    </source>
</evidence>
<organism evidence="15 16">
    <name type="scientific">Corynebacterium phoceense</name>
    <dbReference type="NCBI Taxonomy" id="1686286"/>
    <lineage>
        <taxon>Bacteria</taxon>
        <taxon>Bacillati</taxon>
        <taxon>Actinomycetota</taxon>
        <taxon>Actinomycetes</taxon>
        <taxon>Mycobacteriales</taxon>
        <taxon>Corynebacteriaceae</taxon>
        <taxon>Corynebacterium</taxon>
    </lineage>
</organism>
<dbReference type="PIRSF" id="PIRSF003095">
    <property type="entry name" value="Trigger_factor"/>
    <property type="match status" value="1"/>
</dbReference>
<dbReference type="Pfam" id="PF05697">
    <property type="entry name" value="Trigger_N"/>
    <property type="match status" value="1"/>
</dbReference>
<dbReference type="Pfam" id="PF05698">
    <property type="entry name" value="Trigger_C"/>
    <property type="match status" value="1"/>
</dbReference>
<keyword evidence="16" id="KW-1185">Reference proteome</keyword>
<keyword evidence="8 11" id="KW-0413">Isomerase</keyword>
<dbReference type="NCBIfam" id="TIGR00115">
    <property type="entry name" value="tig"/>
    <property type="match status" value="1"/>
</dbReference>
<dbReference type="InterPro" id="IPR037041">
    <property type="entry name" value="Trigger_fac_C_sf"/>
</dbReference>
<dbReference type="Gene3D" id="1.10.3120.10">
    <property type="entry name" value="Trigger factor, C-terminal domain"/>
    <property type="match status" value="1"/>
</dbReference>
<protein>
    <recommendedName>
        <fullName evidence="4 11">Trigger factor</fullName>
        <shortName evidence="11">TF</shortName>
        <ecNumber evidence="3 11">5.2.1.8</ecNumber>
    </recommendedName>
    <alternativeName>
        <fullName evidence="10 11">PPIase</fullName>
    </alternativeName>
</protein>
<evidence type="ECO:0000313" key="16">
    <source>
        <dbReference type="Proteomes" id="UP000318080"/>
    </source>
</evidence>
<keyword evidence="9 11" id="KW-0131">Cell cycle</keyword>
<dbReference type="RefSeq" id="WP_066490482.1">
    <property type="nucleotide sequence ID" value="NZ_JADPQA010000006.1"/>
</dbReference>
<evidence type="ECO:0000256" key="7">
    <source>
        <dbReference type="ARBA" id="ARBA00023186"/>
    </source>
</evidence>
<dbReference type="GO" id="GO:0051301">
    <property type="term" value="P:cell division"/>
    <property type="evidence" value="ECO:0007669"/>
    <property type="project" value="UniProtKB-KW"/>
</dbReference>
<comment type="catalytic activity">
    <reaction evidence="1 11 12">
        <text>[protein]-peptidylproline (omega=180) = [protein]-peptidylproline (omega=0)</text>
        <dbReference type="Rhea" id="RHEA:16237"/>
        <dbReference type="Rhea" id="RHEA-COMP:10747"/>
        <dbReference type="Rhea" id="RHEA-COMP:10748"/>
        <dbReference type="ChEBI" id="CHEBI:83833"/>
        <dbReference type="ChEBI" id="CHEBI:83834"/>
        <dbReference type="EC" id="5.2.1.8"/>
    </reaction>
</comment>
<dbReference type="EMBL" id="VHIR01000008">
    <property type="protein sequence ID" value="TQE43528.1"/>
    <property type="molecule type" value="Genomic_DNA"/>
</dbReference>
<evidence type="ECO:0000256" key="2">
    <source>
        <dbReference type="ARBA" id="ARBA00005464"/>
    </source>
</evidence>
<evidence type="ECO:0000256" key="10">
    <source>
        <dbReference type="ARBA" id="ARBA00029986"/>
    </source>
</evidence>
<evidence type="ECO:0000256" key="13">
    <source>
        <dbReference type="RuleBase" id="RU003914"/>
    </source>
</evidence>
<name>A0A540R757_9CORY</name>
<comment type="subcellular location">
    <subcellularLocation>
        <location evidence="11">Cytoplasm</location>
    </subcellularLocation>
    <text evidence="11">About half TF is bound to the ribosome near the polypeptide exit tunnel while the other half is free in the cytoplasm.</text>
</comment>
<reference evidence="15 16" key="1">
    <citation type="submission" date="2019-06" db="EMBL/GenBank/DDBJ databases">
        <title>Draft genome of C. phoceense Strain 272.</title>
        <authorList>
            <person name="Pacheco L.G.C."/>
            <person name="Barberis C.M."/>
            <person name="Almuzara M.N."/>
            <person name="Traglia G.M."/>
            <person name="Santos C.S."/>
            <person name="Rocha D.J.P.G."/>
            <person name="Aguiar E.R.G.R."/>
            <person name="Vay C.A."/>
        </authorList>
    </citation>
    <scope>NUCLEOTIDE SEQUENCE [LARGE SCALE GENOMIC DNA]</scope>
    <source>
        <strain evidence="15 16">272</strain>
    </source>
</reference>
<sequence length="452" mass="50251">MKTTVDKLSDTRVKLTVNVPFSELDKEIAQAYAAIAQQVSIPGFRKGKAPRQLIDARIGRGPILEQVVNDMLPTRYEQAVVENDLKVIGQPEIDITKIEDNDVVEFTAEVDVRPEIEVPDFSKIAVTVPAIVADDAAVDEALENLAERFGELKDTKRKMKTGDYAIIDITAEIDGKKIEDASTEGLSYRIGDDDLIKGLDTALRGMKTDEDNEFTAEINSGEHKGEEATIKVHVVQSKERKLPNLDDEFAQMASEFDTIEELREATKGQVEESKKSEQAAAIRDEVLKAAMEQVSFELPQSIVDEQVHAQLHQVLGQLAHDEKALAQLLEAQGTTREEFDKESREQAEESVRTQLFLDAVADKEEPEVSQQELTDHILFTAQSYGMDPNQFIQQIQSNGQIGNLFADVRRGKALAASICRVDAKDEDGTKVDVEQYFGEIEEDEETAANAED</sequence>
<comment type="similarity">
    <text evidence="2 11 13">Belongs to the FKBP-type PPIase family. Tig subfamily.</text>
</comment>
<evidence type="ECO:0000256" key="5">
    <source>
        <dbReference type="ARBA" id="ARBA00022618"/>
    </source>
</evidence>
<keyword evidence="5 11" id="KW-0132">Cell division</keyword>
<dbReference type="Proteomes" id="UP000318080">
    <property type="component" value="Unassembled WGS sequence"/>
</dbReference>
<dbReference type="InterPro" id="IPR008881">
    <property type="entry name" value="Trigger_fac_ribosome-bd_bac"/>
</dbReference>